<gene>
    <name evidence="1" type="ORF">LIER_32181</name>
</gene>
<comment type="caution">
    <text evidence="1">The sequence shown here is derived from an EMBL/GenBank/DDBJ whole genome shotgun (WGS) entry which is preliminary data.</text>
</comment>
<keyword evidence="2" id="KW-1185">Reference proteome</keyword>
<dbReference type="EMBL" id="BAABME010012248">
    <property type="protein sequence ID" value="GAA0184893.1"/>
    <property type="molecule type" value="Genomic_DNA"/>
</dbReference>
<dbReference type="AlphaFoldDB" id="A0AAV3RT64"/>
<organism evidence="1 2">
    <name type="scientific">Lithospermum erythrorhizon</name>
    <name type="common">Purple gromwell</name>
    <name type="synonym">Lithospermum officinale var. erythrorhizon</name>
    <dbReference type="NCBI Taxonomy" id="34254"/>
    <lineage>
        <taxon>Eukaryota</taxon>
        <taxon>Viridiplantae</taxon>
        <taxon>Streptophyta</taxon>
        <taxon>Embryophyta</taxon>
        <taxon>Tracheophyta</taxon>
        <taxon>Spermatophyta</taxon>
        <taxon>Magnoliopsida</taxon>
        <taxon>eudicotyledons</taxon>
        <taxon>Gunneridae</taxon>
        <taxon>Pentapetalae</taxon>
        <taxon>asterids</taxon>
        <taxon>lamiids</taxon>
        <taxon>Boraginales</taxon>
        <taxon>Boraginaceae</taxon>
        <taxon>Boraginoideae</taxon>
        <taxon>Lithospermeae</taxon>
        <taxon>Lithospermum</taxon>
    </lineage>
</organism>
<evidence type="ECO:0000313" key="1">
    <source>
        <dbReference type="EMBL" id="GAA0184893.1"/>
    </source>
</evidence>
<evidence type="ECO:0000313" key="2">
    <source>
        <dbReference type="Proteomes" id="UP001454036"/>
    </source>
</evidence>
<name>A0AAV3RT64_LITER</name>
<protein>
    <submittedName>
        <fullName evidence="1">Uncharacterized protein</fullName>
    </submittedName>
</protein>
<accession>A0AAV3RT64</accession>
<reference evidence="1 2" key="1">
    <citation type="submission" date="2024-01" db="EMBL/GenBank/DDBJ databases">
        <title>The complete chloroplast genome sequence of Lithospermum erythrorhizon: insights into the phylogenetic relationship among Boraginaceae species and the maternal lineages of purple gromwells.</title>
        <authorList>
            <person name="Okada T."/>
            <person name="Watanabe K."/>
        </authorList>
    </citation>
    <scope>NUCLEOTIDE SEQUENCE [LARGE SCALE GENOMIC DNA]</scope>
</reference>
<proteinExistence type="predicted"/>
<dbReference type="Proteomes" id="UP001454036">
    <property type="component" value="Unassembled WGS sequence"/>
</dbReference>
<sequence>MPKCDGGLGFKDLECMILALLARQGWHILTSQPSHLYKILKGRYFRNSSFLNPNMSSNPTFGWRSLIEGKKVLSRGVRWRVGDGKGIDIWKDPWIPRRTNFKMRRARGDEPRWVSQLMLGNECDTHAVRRGFWKRRTRKECWLSP</sequence>